<gene>
    <name evidence="2" type="ORF">RI844_18970</name>
</gene>
<dbReference type="EMBL" id="CP136600">
    <property type="protein sequence ID" value="WOH37415.1"/>
    <property type="molecule type" value="Genomic_DNA"/>
</dbReference>
<dbReference type="Proteomes" id="UP001301442">
    <property type="component" value="Chromosome"/>
</dbReference>
<feature type="domain" description="Aminoglycoside phosphotransferase" evidence="1">
    <location>
        <begin position="162"/>
        <end position="259"/>
    </location>
</feature>
<accession>A0ABZ0GP95</accession>
<keyword evidence="3" id="KW-1185">Reference proteome</keyword>
<protein>
    <submittedName>
        <fullName evidence="2">Phosphotransferase</fullName>
    </submittedName>
</protein>
<dbReference type="InterPro" id="IPR011009">
    <property type="entry name" value="Kinase-like_dom_sf"/>
</dbReference>
<name>A0ABZ0GP95_9GAMM</name>
<sequence>MKNSLNWDSSEWMESVQLWTNQNLSKYGLEPIGNLQKVSGWALGQIFKQNTNDGFYFFKATAFLPLFSNESKLCSKLSELVPEYVPETICSSSDKQWMISKDFGGGLPEYADKSLWAKAFQRLANLQQQSIKHINELIISGCLRRQITDIPKQLNEILNDSNITQYLPDEFRLKKEELVFKVKQSIEELENFNIPSTIVHGDLHIENIAQINDDFLFFDWSDACISHPFIDGTYIFRMPESEDKETIVKAYLSQWSDLADFETLQKAWNTAELICYAHQAISYASMKKTLTNEQMKDLEQAFLNAFNRILPE</sequence>
<reference evidence="2 3" key="1">
    <citation type="submission" date="2023-09" db="EMBL/GenBank/DDBJ databases">
        <authorList>
            <person name="Qi X."/>
        </authorList>
    </citation>
    <scope>NUCLEOTIDE SEQUENCE [LARGE SCALE GENOMIC DNA]</scope>
    <source>
        <strain evidence="2 3">S1-1</strain>
    </source>
</reference>
<proteinExistence type="predicted"/>
<evidence type="ECO:0000313" key="3">
    <source>
        <dbReference type="Proteomes" id="UP001301442"/>
    </source>
</evidence>
<dbReference type="Gene3D" id="3.90.1200.10">
    <property type="match status" value="1"/>
</dbReference>
<dbReference type="Pfam" id="PF01636">
    <property type="entry name" value="APH"/>
    <property type="match status" value="1"/>
</dbReference>
<dbReference type="InterPro" id="IPR002575">
    <property type="entry name" value="Aminoglycoside_PTrfase"/>
</dbReference>
<organism evidence="2 3">
    <name type="scientific">Thalassotalea fonticola</name>
    <dbReference type="NCBI Taxonomy" id="3065649"/>
    <lineage>
        <taxon>Bacteria</taxon>
        <taxon>Pseudomonadati</taxon>
        <taxon>Pseudomonadota</taxon>
        <taxon>Gammaproteobacteria</taxon>
        <taxon>Alteromonadales</taxon>
        <taxon>Colwelliaceae</taxon>
        <taxon>Thalassotalea</taxon>
    </lineage>
</organism>
<evidence type="ECO:0000259" key="1">
    <source>
        <dbReference type="Pfam" id="PF01636"/>
    </source>
</evidence>
<dbReference type="SUPFAM" id="SSF56112">
    <property type="entry name" value="Protein kinase-like (PK-like)"/>
    <property type="match status" value="1"/>
</dbReference>
<dbReference type="RefSeq" id="WP_348396205.1">
    <property type="nucleotide sequence ID" value="NZ_CP136600.1"/>
</dbReference>
<evidence type="ECO:0000313" key="2">
    <source>
        <dbReference type="EMBL" id="WOH37415.1"/>
    </source>
</evidence>